<dbReference type="AlphaFoldDB" id="A0A5C3N0X7"/>
<sequence length="138" mass="16197">MLMQDTVHYDINGSDAEEEWESTFPRGEGFVYLGPERRRFGLSTFHQMHCLQKIRHALTSGNVGTHTTHCLTYLRLMVLCRSDLQLEPVLDEAQEVSWLDVDWSRERECKDWGQLYEWLGKNTDEYEGWSGNEQDIPV</sequence>
<dbReference type="STRING" id="5364.A0A5C3N0X7"/>
<gene>
    <name evidence="4" type="ORF">OE88DRAFT_1660444</name>
</gene>
<dbReference type="InterPro" id="IPR021765">
    <property type="entry name" value="UstYa-like"/>
</dbReference>
<dbReference type="PANTHER" id="PTHR33365">
    <property type="entry name" value="YALI0B05434P"/>
    <property type="match status" value="1"/>
</dbReference>
<evidence type="ECO:0000256" key="1">
    <source>
        <dbReference type="ARBA" id="ARBA00004685"/>
    </source>
</evidence>
<evidence type="ECO:0000256" key="2">
    <source>
        <dbReference type="ARBA" id="ARBA00023002"/>
    </source>
</evidence>
<dbReference type="PANTHER" id="PTHR33365:SF11">
    <property type="entry name" value="TAT PATHWAY SIGNAL SEQUENCE"/>
    <property type="match status" value="1"/>
</dbReference>
<name>A0A5C3N0X7_9AGAM</name>
<dbReference type="GO" id="GO:0016491">
    <property type="term" value="F:oxidoreductase activity"/>
    <property type="evidence" value="ECO:0007669"/>
    <property type="project" value="UniProtKB-KW"/>
</dbReference>
<dbReference type="Proteomes" id="UP000305948">
    <property type="component" value="Unassembled WGS sequence"/>
</dbReference>
<accession>A0A5C3N0X7</accession>
<reference evidence="4 5" key="1">
    <citation type="journal article" date="2019" name="Nat. Ecol. Evol.">
        <title>Megaphylogeny resolves global patterns of mushroom evolution.</title>
        <authorList>
            <person name="Varga T."/>
            <person name="Krizsan K."/>
            <person name="Foldi C."/>
            <person name="Dima B."/>
            <person name="Sanchez-Garcia M."/>
            <person name="Sanchez-Ramirez S."/>
            <person name="Szollosi G.J."/>
            <person name="Szarkandi J.G."/>
            <person name="Papp V."/>
            <person name="Albert L."/>
            <person name="Andreopoulos W."/>
            <person name="Angelini C."/>
            <person name="Antonin V."/>
            <person name="Barry K.W."/>
            <person name="Bougher N.L."/>
            <person name="Buchanan P."/>
            <person name="Buyck B."/>
            <person name="Bense V."/>
            <person name="Catcheside P."/>
            <person name="Chovatia M."/>
            <person name="Cooper J."/>
            <person name="Damon W."/>
            <person name="Desjardin D."/>
            <person name="Finy P."/>
            <person name="Geml J."/>
            <person name="Haridas S."/>
            <person name="Hughes K."/>
            <person name="Justo A."/>
            <person name="Karasinski D."/>
            <person name="Kautmanova I."/>
            <person name="Kiss B."/>
            <person name="Kocsube S."/>
            <person name="Kotiranta H."/>
            <person name="LaButti K.M."/>
            <person name="Lechner B.E."/>
            <person name="Liimatainen K."/>
            <person name="Lipzen A."/>
            <person name="Lukacs Z."/>
            <person name="Mihaltcheva S."/>
            <person name="Morgado L.N."/>
            <person name="Niskanen T."/>
            <person name="Noordeloos M.E."/>
            <person name="Ohm R.A."/>
            <person name="Ortiz-Santana B."/>
            <person name="Ovrebo C."/>
            <person name="Racz N."/>
            <person name="Riley R."/>
            <person name="Savchenko A."/>
            <person name="Shiryaev A."/>
            <person name="Soop K."/>
            <person name="Spirin V."/>
            <person name="Szebenyi C."/>
            <person name="Tomsovsky M."/>
            <person name="Tulloss R.E."/>
            <person name="Uehling J."/>
            <person name="Grigoriev I.V."/>
            <person name="Vagvolgyi C."/>
            <person name="Papp T."/>
            <person name="Martin F.M."/>
            <person name="Miettinen O."/>
            <person name="Hibbett D.S."/>
            <person name="Nagy L.G."/>
        </authorList>
    </citation>
    <scope>NUCLEOTIDE SEQUENCE [LARGE SCALE GENOMIC DNA]</scope>
    <source>
        <strain evidence="4 5">OMC1185</strain>
    </source>
</reference>
<dbReference type="Pfam" id="PF11807">
    <property type="entry name" value="UstYa"/>
    <property type="match status" value="1"/>
</dbReference>
<evidence type="ECO:0000313" key="5">
    <source>
        <dbReference type="Proteomes" id="UP000305948"/>
    </source>
</evidence>
<organism evidence="4 5">
    <name type="scientific">Heliocybe sulcata</name>
    <dbReference type="NCBI Taxonomy" id="5364"/>
    <lineage>
        <taxon>Eukaryota</taxon>
        <taxon>Fungi</taxon>
        <taxon>Dikarya</taxon>
        <taxon>Basidiomycota</taxon>
        <taxon>Agaricomycotina</taxon>
        <taxon>Agaricomycetes</taxon>
        <taxon>Gloeophyllales</taxon>
        <taxon>Gloeophyllaceae</taxon>
        <taxon>Heliocybe</taxon>
    </lineage>
</organism>
<comment type="pathway">
    <text evidence="1">Mycotoxin biosynthesis.</text>
</comment>
<keyword evidence="5" id="KW-1185">Reference proteome</keyword>
<keyword evidence="2" id="KW-0560">Oxidoreductase</keyword>
<evidence type="ECO:0000256" key="3">
    <source>
        <dbReference type="ARBA" id="ARBA00035112"/>
    </source>
</evidence>
<comment type="similarity">
    <text evidence="3">Belongs to the ustYa family.</text>
</comment>
<dbReference type="EMBL" id="ML213512">
    <property type="protein sequence ID" value="TFK51120.1"/>
    <property type="molecule type" value="Genomic_DNA"/>
</dbReference>
<dbReference type="OrthoDB" id="3687641at2759"/>
<evidence type="ECO:0000313" key="4">
    <source>
        <dbReference type="EMBL" id="TFK51120.1"/>
    </source>
</evidence>
<proteinExistence type="inferred from homology"/>
<dbReference type="GO" id="GO:0043386">
    <property type="term" value="P:mycotoxin biosynthetic process"/>
    <property type="evidence" value="ECO:0007669"/>
    <property type="project" value="InterPro"/>
</dbReference>
<protein>
    <submittedName>
        <fullName evidence="4">Uncharacterized protein</fullName>
    </submittedName>
</protein>